<sequence>MGKSVQKVMTRGVQHLNLPPAVVDLFFRKAESFLPKHDFLVFEPRGGRVAIGDGDGKRLDELQMSLPEKVWVKTDDYGHSLVMTALFPREY</sequence>
<comment type="caution">
    <text evidence="1">The sequence shown here is derived from an EMBL/GenBank/DDBJ whole genome shotgun (WGS) entry which is preliminary data.</text>
</comment>
<evidence type="ECO:0000313" key="2">
    <source>
        <dbReference type="Proteomes" id="UP001589776"/>
    </source>
</evidence>
<accession>A0ABV6DMM9</accession>
<organism evidence="1 2">
    <name type="scientific">Paenibacillus chartarius</name>
    <dbReference type="NCBI Taxonomy" id="747481"/>
    <lineage>
        <taxon>Bacteria</taxon>
        <taxon>Bacillati</taxon>
        <taxon>Bacillota</taxon>
        <taxon>Bacilli</taxon>
        <taxon>Bacillales</taxon>
        <taxon>Paenibacillaceae</taxon>
        <taxon>Paenibacillus</taxon>
    </lineage>
</organism>
<evidence type="ECO:0000313" key="1">
    <source>
        <dbReference type="EMBL" id="MFC0213858.1"/>
    </source>
</evidence>
<dbReference type="EMBL" id="JBHLWN010000065">
    <property type="protein sequence ID" value="MFC0213858.1"/>
    <property type="molecule type" value="Genomic_DNA"/>
</dbReference>
<proteinExistence type="predicted"/>
<dbReference type="Proteomes" id="UP001589776">
    <property type="component" value="Unassembled WGS sequence"/>
</dbReference>
<dbReference type="RefSeq" id="WP_377471184.1">
    <property type="nucleotide sequence ID" value="NZ_JBHLWN010000065.1"/>
</dbReference>
<name>A0ABV6DMM9_9BACL</name>
<reference evidence="1 2" key="1">
    <citation type="submission" date="2024-09" db="EMBL/GenBank/DDBJ databases">
        <authorList>
            <person name="Sun Q."/>
            <person name="Mori K."/>
        </authorList>
    </citation>
    <scope>NUCLEOTIDE SEQUENCE [LARGE SCALE GENOMIC DNA]</scope>
    <source>
        <strain evidence="1 2">CCM 7759</strain>
    </source>
</reference>
<protein>
    <submittedName>
        <fullName evidence="1">Uncharacterized protein</fullName>
    </submittedName>
</protein>
<gene>
    <name evidence="1" type="ORF">ACFFK0_15615</name>
</gene>
<keyword evidence="2" id="KW-1185">Reference proteome</keyword>